<reference evidence="4" key="1">
    <citation type="thesis" date="2020" institute="ProQuest LLC" country="789 East Eisenhower Parkway, Ann Arbor, MI, USA">
        <title>Comparative Genomics and Chromosome Evolution.</title>
        <authorList>
            <person name="Mudd A.B."/>
        </authorList>
    </citation>
    <scope>NUCLEOTIDE SEQUENCE</scope>
    <source>
        <strain evidence="4">237g6f4</strain>
        <tissue evidence="4">Blood</tissue>
    </source>
</reference>
<dbReference type="EMBL" id="WNYA01001890">
    <property type="protein sequence ID" value="KAG8544922.1"/>
    <property type="molecule type" value="Genomic_DNA"/>
</dbReference>
<dbReference type="Gene3D" id="2.120.10.80">
    <property type="entry name" value="Kelch-type beta propeller"/>
    <property type="match status" value="1"/>
</dbReference>
<dbReference type="SUPFAM" id="SSF54695">
    <property type="entry name" value="POZ domain"/>
    <property type="match status" value="1"/>
</dbReference>
<dbReference type="Gene3D" id="3.30.710.10">
    <property type="entry name" value="Potassium Channel Kv1.1, Chain A"/>
    <property type="match status" value="1"/>
</dbReference>
<keyword evidence="5" id="KW-1185">Reference proteome</keyword>
<dbReference type="CDD" id="cd18463">
    <property type="entry name" value="BACK_KLHL24"/>
    <property type="match status" value="1"/>
</dbReference>
<protein>
    <recommendedName>
        <fullName evidence="3">BTB domain-containing protein</fullName>
    </recommendedName>
</protein>
<dbReference type="InterPro" id="IPR011333">
    <property type="entry name" value="SKP1/BTB/POZ_sf"/>
</dbReference>
<accession>A0AAV6ZC27</accession>
<evidence type="ECO:0000313" key="4">
    <source>
        <dbReference type="EMBL" id="KAG8544922.1"/>
    </source>
</evidence>
<dbReference type="Pfam" id="PF07707">
    <property type="entry name" value="BACK"/>
    <property type="match status" value="1"/>
</dbReference>
<dbReference type="PANTHER" id="PTHR24412:SF187">
    <property type="entry name" value="KELCH-LIKE PROTEIN 35"/>
    <property type="match status" value="1"/>
</dbReference>
<dbReference type="InterPro" id="IPR015915">
    <property type="entry name" value="Kelch-typ_b-propeller"/>
</dbReference>
<evidence type="ECO:0000313" key="5">
    <source>
        <dbReference type="Proteomes" id="UP000824782"/>
    </source>
</evidence>
<proteinExistence type="predicted"/>
<evidence type="ECO:0000256" key="1">
    <source>
        <dbReference type="ARBA" id="ARBA00022441"/>
    </source>
</evidence>
<dbReference type="InterPro" id="IPR011705">
    <property type="entry name" value="BACK"/>
</dbReference>
<dbReference type="SMART" id="SM00225">
    <property type="entry name" value="BTB"/>
    <property type="match status" value="1"/>
</dbReference>
<dbReference type="Gene3D" id="1.25.40.420">
    <property type="match status" value="1"/>
</dbReference>
<name>A0AAV6ZC27_ENGPU</name>
<dbReference type="InterPro" id="IPR030601">
    <property type="entry name" value="KLHL35_BTB_POZ_dom"/>
</dbReference>
<evidence type="ECO:0000256" key="2">
    <source>
        <dbReference type="ARBA" id="ARBA00022737"/>
    </source>
</evidence>
<feature type="domain" description="BTB" evidence="3">
    <location>
        <begin position="33"/>
        <end position="100"/>
    </location>
</feature>
<dbReference type="InterPro" id="IPR017096">
    <property type="entry name" value="BTB-kelch_protein"/>
</dbReference>
<dbReference type="SMART" id="SM00875">
    <property type="entry name" value="BACK"/>
    <property type="match status" value="1"/>
</dbReference>
<dbReference type="Proteomes" id="UP000824782">
    <property type="component" value="Unassembled WGS sequence"/>
</dbReference>
<evidence type="ECO:0000259" key="3">
    <source>
        <dbReference type="PROSITE" id="PS50097"/>
    </source>
</evidence>
<gene>
    <name evidence="4" type="ORF">GDO81_021625</name>
</gene>
<dbReference type="SMART" id="SM00612">
    <property type="entry name" value="Kelch"/>
    <property type="match status" value="6"/>
</dbReference>
<dbReference type="Pfam" id="PF01344">
    <property type="entry name" value="Kelch_1"/>
    <property type="match status" value="1"/>
</dbReference>
<sequence length="559" mass="62996">MEHEKQRRPCDGSCHANWILQSLNQDRENGLFTDITLRVDGRSFFCHKVILSSKSSYFKAMFTNGLRESSDKVVDLHDISALVMGLVLDFMYDGMISIQEDNVEDILQASDLLHICSLRDECVRFLDGQLDPSNCVGIMKFADMFSICSLSEKSKKLLMEGFEEVSCHEEFQKLSKEELIEYLSNDELVVSKEEVVYEAVMRWVKDKEDHGREALKDLLQHVRFPLLDPIYFLEKVEMDKTIQEHPECFPLLHEARIYHILGDSVNSSRARPRRFMDTSELIIVIGGRNSKEKLKLSYIDSYEVRSGQSAALTMFPGYPKTGMAACTLKNNIYVSGGDRSRDVWMLNVQINNWVKMASMYTKRWWHGMVTSKGQIYAVGGFDGVKRLSTAERYNSFTNTWSPVTPMLEAVSSAAVVSCMNKLYVIGGAVNYGNTDKVQCYDPEADRWTYVSSAPFSKDGISGVAVDGTIYIVGGLMSAIYSYRPSSDTWSQEAALPGPLEFCGVTICEGKLYITGGRGGDVTDKCLAFDPKSKTVSEARPLLRPTSHHSCVTVLQKTRR</sequence>
<dbReference type="GO" id="GO:0031463">
    <property type="term" value="C:Cul3-RING ubiquitin ligase complex"/>
    <property type="evidence" value="ECO:0007669"/>
    <property type="project" value="TreeGrafter"/>
</dbReference>
<dbReference type="InterPro" id="IPR006652">
    <property type="entry name" value="Kelch_1"/>
</dbReference>
<dbReference type="SUPFAM" id="SSF117281">
    <property type="entry name" value="Kelch motif"/>
    <property type="match status" value="1"/>
</dbReference>
<dbReference type="Pfam" id="PF00651">
    <property type="entry name" value="BTB"/>
    <property type="match status" value="1"/>
</dbReference>
<dbReference type="FunFam" id="1.25.40.420:FF:000001">
    <property type="entry name" value="Kelch-like family member 12"/>
    <property type="match status" value="1"/>
</dbReference>
<dbReference type="Pfam" id="PF24681">
    <property type="entry name" value="Kelch_KLHDC2_KLHL20_DRC7"/>
    <property type="match status" value="1"/>
</dbReference>
<dbReference type="InterPro" id="IPR047071">
    <property type="entry name" value="KLHL24_BACK"/>
</dbReference>
<dbReference type="InterPro" id="IPR000210">
    <property type="entry name" value="BTB/POZ_dom"/>
</dbReference>
<comment type="caution">
    <text evidence="4">The sequence shown here is derived from an EMBL/GenBank/DDBJ whole genome shotgun (WGS) entry which is preliminary data.</text>
</comment>
<dbReference type="PROSITE" id="PS50097">
    <property type="entry name" value="BTB"/>
    <property type="match status" value="1"/>
</dbReference>
<dbReference type="PIRSF" id="PIRSF037037">
    <property type="entry name" value="Kelch-like_protein_gigaxonin"/>
    <property type="match status" value="1"/>
</dbReference>
<keyword evidence="1" id="KW-0880">Kelch repeat</keyword>
<dbReference type="AlphaFoldDB" id="A0AAV6ZC27"/>
<dbReference type="GO" id="GO:0005737">
    <property type="term" value="C:cytoplasm"/>
    <property type="evidence" value="ECO:0007669"/>
    <property type="project" value="TreeGrafter"/>
</dbReference>
<dbReference type="CDD" id="cd18265">
    <property type="entry name" value="BTB_POZ_KLHL35"/>
    <property type="match status" value="1"/>
</dbReference>
<dbReference type="GO" id="GO:0006511">
    <property type="term" value="P:ubiquitin-dependent protein catabolic process"/>
    <property type="evidence" value="ECO:0007669"/>
    <property type="project" value="TreeGrafter"/>
</dbReference>
<keyword evidence="2" id="KW-0677">Repeat</keyword>
<organism evidence="4 5">
    <name type="scientific">Engystomops pustulosus</name>
    <name type="common">Tungara frog</name>
    <name type="synonym">Physalaemus pustulosus</name>
    <dbReference type="NCBI Taxonomy" id="76066"/>
    <lineage>
        <taxon>Eukaryota</taxon>
        <taxon>Metazoa</taxon>
        <taxon>Chordata</taxon>
        <taxon>Craniata</taxon>
        <taxon>Vertebrata</taxon>
        <taxon>Euteleostomi</taxon>
        <taxon>Amphibia</taxon>
        <taxon>Batrachia</taxon>
        <taxon>Anura</taxon>
        <taxon>Neobatrachia</taxon>
        <taxon>Hyloidea</taxon>
        <taxon>Leptodactylidae</taxon>
        <taxon>Leiuperinae</taxon>
        <taxon>Engystomops</taxon>
    </lineage>
</organism>
<dbReference type="PANTHER" id="PTHR24412">
    <property type="entry name" value="KELCH PROTEIN"/>
    <property type="match status" value="1"/>
</dbReference>